<evidence type="ECO:0000313" key="1">
    <source>
        <dbReference type="EMBL" id="CDW34025.1"/>
    </source>
</evidence>
<proteinExistence type="predicted"/>
<feature type="non-terminal residue" evidence="1">
    <location>
        <position position="1"/>
    </location>
</feature>
<protein>
    <submittedName>
        <fullName evidence="1">Uncharacterized protein</fullName>
    </submittedName>
</protein>
<accession>A0A0K2U7K2</accession>
<organism evidence="1">
    <name type="scientific">Lepeophtheirus salmonis</name>
    <name type="common">Salmon louse</name>
    <name type="synonym">Caligus salmonis</name>
    <dbReference type="NCBI Taxonomy" id="72036"/>
    <lineage>
        <taxon>Eukaryota</taxon>
        <taxon>Metazoa</taxon>
        <taxon>Ecdysozoa</taxon>
        <taxon>Arthropoda</taxon>
        <taxon>Crustacea</taxon>
        <taxon>Multicrustacea</taxon>
        <taxon>Hexanauplia</taxon>
        <taxon>Copepoda</taxon>
        <taxon>Siphonostomatoida</taxon>
        <taxon>Caligidae</taxon>
        <taxon>Lepeophtheirus</taxon>
    </lineage>
</organism>
<reference evidence="1" key="1">
    <citation type="submission" date="2014-05" db="EMBL/GenBank/DDBJ databases">
        <authorList>
            <person name="Chronopoulou M."/>
        </authorList>
    </citation>
    <scope>NUCLEOTIDE SEQUENCE</scope>
    <source>
        <tissue evidence="1">Whole organism</tissue>
    </source>
</reference>
<sequence>TLPILQKISDSSLPLNPHRYPILIVPSNHSPSFNTLITNN</sequence>
<dbReference type="AlphaFoldDB" id="A0A0K2U7K2"/>
<name>A0A0K2U7K2_LEPSM</name>
<dbReference type="EMBL" id="HACA01016664">
    <property type="protein sequence ID" value="CDW34025.1"/>
    <property type="molecule type" value="Transcribed_RNA"/>
</dbReference>